<dbReference type="InterPro" id="IPR013083">
    <property type="entry name" value="Znf_RING/FYVE/PHD"/>
</dbReference>
<evidence type="ECO:0000256" key="1">
    <source>
        <dbReference type="ARBA" id="ARBA00022723"/>
    </source>
</evidence>
<dbReference type="SUPFAM" id="SSF57850">
    <property type="entry name" value="RING/U-box"/>
    <property type="match status" value="1"/>
</dbReference>
<dbReference type="Pfam" id="PF00097">
    <property type="entry name" value="zf-C3HC4"/>
    <property type="match status" value="1"/>
</dbReference>
<dbReference type="PROSITE" id="PS50089">
    <property type="entry name" value="ZF_RING_2"/>
    <property type="match status" value="1"/>
</dbReference>
<keyword evidence="3" id="KW-0862">Zinc</keyword>
<evidence type="ECO:0000313" key="9">
    <source>
        <dbReference type="Proteomes" id="UP000308652"/>
    </source>
</evidence>
<protein>
    <recommendedName>
        <fullName evidence="7">RING-type domain-containing protein</fullName>
    </recommendedName>
</protein>
<reference evidence="8 9" key="1">
    <citation type="journal article" date="2019" name="Nat. Ecol. Evol.">
        <title>Megaphylogeny resolves global patterns of mushroom evolution.</title>
        <authorList>
            <person name="Varga T."/>
            <person name="Krizsan K."/>
            <person name="Foldi C."/>
            <person name="Dima B."/>
            <person name="Sanchez-Garcia M."/>
            <person name="Sanchez-Ramirez S."/>
            <person name="Szollosi G.J."/>
            <person name="Szarkandi J.G."/>
            <person name="Papp V."/>
            <person name="Albert L."/>
            <person name="Andreopoulos W."/>
            <person name="Angelini C."/>
            <person name="Antonin V."/>
            <person name="Barry K.W."/>
            <person name="Bougher N.L."/>
            <person name="Buchanan P."/>
            <person name="Buyck B."/>
            <person name="Bense V."/>
            <person name="Catcheside P."/>
            <person name="Chovatia M."/>
            <person name="Cooper J."/>
            <person name="Damon W."/>
            <person name="Desjardin D."/>
            <person name="Finy P."/>
            <person name="Geml J."/>
            <person name="Haridas S."/>
            <person name="Hughes K."/>
            <person name="Justo A."/>
            <person name="Karasinski D."/>
            <person name="Kautmanova I."/>
            <person name="Kiss B."/>
            <person name="Kocsube S."/>
            <person name="Kotiranta H."/>
            <person name="LaButti K.M."/>
            <person name="Lechner B.E."/>
            <person name="Liimatainen K."/>
            <person name="Lipzen A."/>
            <person name="Lukacs Z."/>
            <person name="Mihaltcheva S."/>
            <person name="Morgado L.N."/>
            <person name="Niskanen T."/>
            <person name="Noordeloos M.E."/>
            <person name="Ohm R.A."/>
            <person name="Ortiz-Santana B."/>
            <person name="Ovrebo C."/>
            <person name="Racz N."/>
            <person name="Riley R."/>
            <person name="Savchenko A."/>
            <person name="Shiryaev A."/>
            <person name="Soop K."/>
            <person name="Spirin V."/>
            <person name="Szebenyi C."/>
            <person name="Tomsovsky M."/>
            <person name="Tulloss R.E."/>
            <person name="Uehling J."/>
            <person name="Grigoriev I.V."/>
            <person name="Vagvolgyi C."/>
            <person name="Papp T."/>
            <person name="Martin F.M."/>
            <person name="Miettinen O."/>
            <person name="Hibbett D.S."/>
            <person name="Nagy L.G."/>
        </authorList>
    </citation>
    <scope>NUCLEOTIDE SEQUENCE [LARGE SCALE GENOMIC DNA]</scope>
    <source>
        <strain evidence="8 9">CBS 166.37</strain>
    </source>
</reference>
<organism evidence="8 9">
    <name type="scientific">Crucibulum laeve</name>
    <dbReference type="NCBI Taxonomy" id="68775"/>
    <lineage>
        <taxon>Eukaryota</taxon>
        <taxon>Fungi</taxon>
        <taxon>Dikarya</taxon>
        <taxon>Basidiomycota</taxon>
        <taxon>Agaricomycotina</taxon>
        <taxon>Agaricomycetes</taxon>
        <taxon>Agaricomycetidae</taxon>
        <taxon>Agaricales</taxon>
        <taxon>Agaricineae</taxon>
        <taxon>Nidulariaceae</taxon>
        <taxon>Crucibulum</taxon>
    </lineage>
</organism>
<evidence type="ECO:0000256" key="2">
    <source>
        <dbReference type="ARBA" id="ARBA00022771"/>
    </source>
</evidence>
<evidence type="ECO:0000313" key="8">
    <source>
        <dbReference type="EMBL" id="TFK43738.1"/>
    </source>
</evidence>
<dbReference type="OrthoDB" id="1923159at2759"/>
<dbReference type="GO" id="GO:0008270">
    <property type="term" value="F:zinc ion binding"/>
    <property type="evidence" value="ECO:0007669"/>
    <property type="project" value="UniProtKB-KW"/>
</dbReference>
<feature type="compositionally biased region" description="Polar residues" evidence="6">
    <location>
        <begin position="1"/>
        <end position="11"/>
    </location>
</feature>
<name>A0A5C3MIH8_9AGAR</name>
<accession>A0A5C3MIH8</accession>
<feature type="compositionally biased region" description="Basic and acidic residues" evidence="6">
    <location>
        <begin position="13"/>
        <end position="28"/>
    </location>
</feature>
<dbReference type="InterPro" id="IPR017907">
    <property type="entry name" value="Znf_RING_CS"/>
</dbReference>
<evidence type="ECO:0000259" key="7">
    <source>
        <dbReference type="PROSITE" id="PS50089"/>
    </source>
</evidence>
<feature type="compositionally biased region" description="Polar residues" evidence="6">
    <location>
        <begin position="270"/>
        <end position="282"/>
    </location>
</feature>
<dbReference type="STRING" id="68775.A0A5C3MIH8"/>
<feature type="domain" description="RING-type" evidence="7">
    <location>
        <begin position="174"/>
        <end position="217"/>
    </location>
</feature>
<keyword evidence="5" id="KW-0175">Coiled coil</keyword>
<feature type="region of interest" description="Disordered" evidence="6">
    <location>
        <begin position="1"/>
        <end position="40"/>
    </location>
</feature>
<dbReference type="PROSITE" id="PS00518">
    <property type="entry name" value="ZF_RING_1"/>
    <property type="match status" value="1"/>
</dbReference>
<dbReference type="InterPro" id="IPR001841">
    <property type="entry name" value="Znf_RING"/>
</dbReference>
<feature type="compositionally biased region" description="Basic and acidic residues" evidence="6">
    <location>
        <begin position="327"/>
        <end position="340"/>
    </location>
</feature>
<dbReference type="Proteomes" id="UP000308652">
    <property type="component" value="Unassembled WGS sequence"/>
</dbReference>
<feature type="region of interest" description="Disordered" evidence="6">
    <location>
        <begin position="251"/>
        <end position="340"/>
    </location>
</feature>
<dbReference type="AlphaFoldDB" id="A0A5C3MIH8"/>
<evidence type="ECO:0000256" key="3">
    <source>
        <dbReference type="ARBA" id="ARBA00022833"/>
    </source>
</evidence>
<dbReference type="EMBL" id="ML213591">
    <property type="protein sequence ID" value="TFK43738.1"/>
    <property type="molecule type" value="Genomic_DNA"/>
</dbReference>
<dbReference type="InterPro" id="IPR018957">
    <property type="entry name" value="Znf_C3HC4_RING-type"/>
</dbReference>
<keyword evidence="9" id="KW-1185">Reference proteome</keyword>
<dbReference type="Gene3D" id="3.30.40.10">
    <property type="entry name" value="Zinc/RING finger domain, C3HC4 (zinc finger)"/>
    <property type="match status" value="1"/>
</dbReference>
<evidence type="ECO:0000256" key="4">
    <source>
        <dbReference type="PROSITE-ProRule" id="PRU00175"/>
    </source>
</evidence>
<keyword evidence="1" id="KW-0479">Metal-binding</keyword>
<sequence length="340" mass="39381">MPRITRSISKSNKGKERDFHNEESRAESETASYEDEQEKGMELHFGHLQQGVKQMQQEIKKLKRSKQEIRDELESLKLLLKSNSPRKTRPNSVDDSKRIMELQNTVKELQKINKRNQRQIEKLRAKELKAEAEELQEQPHDGEVGDAAHRMRKLLRKFNDLMLVTTLADDGEDCPICFERMKLKQCSSMPCQHLVCNECLPRISEGADEIVNCPQCRESCPRDDIDLVHYAESERWDALLEVAQAWAAFDHRGEQETSEEEEEEFFLTDGNGSSEIFSQHASSQEEEDVEEATRSSEVPTEARSTPLRGDSPLPYSQSPAQAKRKRLQELAEEREKKKRR</sequence>
<keyword evidence="2 4" id="KW-0863">Zinc-finger</keyword>
<feature type="coiled-coil region" evidence="5">
    <location>
        <begin position="45"/>
        <end position="138"/>
    </location>
</feature>
<dbReference type="SMART" id="SM00184">
    <property type="entry name" value="RING"/>
    <property type="match status" value="1"/>
</dbReference>
<evidence type="ECO:0000256" key="6">
    <source>
        <dbReference type="SAM" id="MobiDB-lite"/>
    </source>
</evidence>
<feature type="compositionally biased region" description="Acidic residues" evidence="6">
    <location>
        <begin position="256"/>
        <end position="266"/>
    </location>
</feature>
<dbReference type="CDD" id="cd16449">
    <property type="entry name" value="RING-HC"/>
    <property type="match status" value="1"/>
</dbReference>
<evidence type="ECO:0000256" key="5">
    <source>
        <dbReference type="SAM" id="Coils"/>
    </source>
</evidence>
<gene>
    <name evidence="8" type="ORF">BDQ12DRAFT_675481</name>
</gene>
<proteinExistence type="predicted"/>